<feature type="compositionally biased region" description="Polar residues" evidence="1">
    <location>
        <begin position="247"/>
        <end position="259"/>
    </location>
</feature>
<feature type="region of interest" description="Disordered" evidence="1">
    <location>
        <begin position="240"/>
        <end position="266"/>
    </location>
</feature>
<protein>
    <submittedName>
        <fullName evidence="2">Uncharacterized protein</fullName>
    </submittedName>
</protein>
<sequence>MALASATRHENDGYGDGSRQAQLRIAQAMNLNLLLEQAIPRLPHSRPSTSSRKAAVVSPIHATGDATRPEPPSRFPSQQYHSGASPLGFIQPRDEIGPASRRWLQAAASTSFHTERVLVHPSRLLRSYPAATKTPRPRNEKGAQRGVDRRTRASSYPSPSNRLPPNPVGTPVCWFGLQPRRPKPPGISEAALSHTPPEDFTPLSKMPLGSLIGNNVMEHRRLALLVPRLPRRFAQCNSLDERLKPQPGSSSRPLTTSGQLGTSRSLSPSPLLSTFLVKTVVTVYSYRAVRPRLRSQPKYDVCRLGDWAMHPRLGRNRN</sequence>
<evidence type="ECO:0000256" key="1">
    <source>
        <dbReference type="SAM" id="MobiDB-lite"/>
    </source>
</evidence>
<organism evidence="2 3">
    <name type="scientific">Ophiocordyceps camponoti-rufipedis</name>
    <dbReference type="NCBI Taxonomy" id="2004952"/>
    <lineage>
        <taxon>Eukaryota</taxon>
        <taxon>Fungi</taxon>
        <taxon>Dikarya</taxon>
        <taxon>Ascomycota</taxon>
        <taxon>Pezizomycotina</taxon>
        <taxon>Sordariomycetes</taxon>
        <taxon>Hypocreomycetidae</taxon>
        <taxon>Hypocreales</taxon>
        <taxon>Ophiocordycipitaceae</taxon>
        <taxon>Ophiocordyceps</taxon>
    </lineage>
</organism>
<dbReference type="AlphaFoldDB" id="A0A2C5YX91"/>
<gene>
    <name evidence="2" type="ORF">CDD80_4878</name>
</gene>
<name>A0A2C5YX91_9HYPO</name>
<evidence type="ECO:0000313" key="2">
    <source>
        <dbReference type="EMBL" id="PHH71962.1"/>
    </source>
</evidence>
<comment type="caution">
    <text evidence="2">The sequence shown here is derived from an EMBL/GenBank/DDBJ whole genome shotgun (WGS) entry which is preliminary data.</text>
</comment>
<proteinExistence type="predicted"/>
<evidence type="ECO:0000313" key="3">
    <source>
        <dbReference type="Proteomes" id="UP000226431"/>
    </source>
</evidence>
<keyword evidence="3" id="KW-1185">Reference proteome</keyword>
<dbReference type="EMBL" id="NJES01000460">
    <property type="protein sequence ID" value="PHH71962.1"/>
    <property type="molecule type" value="Genomic_DNA"/>
</dbReference>
<feature type="region of interest" description="Disordered" evidence="1">
    <location>
        <begin position="43"/>
        <end position="94"/>
    </location>
</feature>
<reference evidence="2 3" key="1">
    <citation type="submission" date="2017-06" db="EMBL/GenBank/DDBJ databases">
        <title>Ant-infecting Ophiocordyceps genomes reveal a high diversity of potential behavioral manipulation genes and a possible major role for enterotoxins.</title>
        <authorList>
            <person name="De Bekker C."/>
            <person name="Evans H.C."/>
            <person name="Brachmann A."/>
            <person name="Hughes D.P."/>
        </authorList>
    </citation>
    <scope>NUCLEOTIDE SEQUENCE [LARGE SCALE GENOMIC DNA]</scope>
    <source>
        <strain evidence="2 3">Map16</strain>
    </source>
</reference>
<feature type="region of interest" description="Disordered" evidence="1">
    <location>
        <begin position="126"/>
        <end position="167"/>
    </location>
</feature>
<dbReference type="Proteomes" id="UP000226431">
    <property type="component" value="Unassembled WGS sequence"/>
</dbReference>
<feature type="compositionally biased region" description="Basic and acidic residues" evidence="1">
    <location>
        <begin position="137"/>
        <end position="151"/>
    </location>
</feature>
<accession>A0A2C5YX91</accession>